<dbReference type="Proteomes" id="UP001346149">
    <property type="component" value="Unassembled WGS sequence"/>
</dbReference>
<dbReference type="AlphaFoldDB" id="A0AAN7M6M0"/>
<gene>
    <name evidence="1" type="ORF">SAY86_023222</name>
</gene>
<reference evidence="1 2" key="1">
    <citation type="journal article" date="2023" name="Hortic Res">
        <title>Pangenome of water caltrop reveals structural variations and asymmetric subgenome divergence after allopolyploidization.</title>
        <authorList>
            <person name="Zhang X."/>
            <person name="Chen Y."/>
            <person name="Wang L."/>
            <person name="Yuan Y."/>
            <person name="Fang M."/>
            <person name="Shi L."/>
            <person name="Lu R."/>
            <person name="Comes H.P."/>
            <person name="Ma Y."/>
            <person name="Chen Y."/>
            <person name="Huang G."/>
            <person name="Zhou Y."/>
            <person name="Zheng Z."/>
            <person name="Qiu Y."/>
        </authorList>
    </citation>
    <scope>NUCLEOTIDE SEQUENCE [LARGE SCALE GENOMIC DNA]</scope>
    <source>
        <strain evidence="1">F231</strain>
    </source>
</reference>
<protein>
    <submittedName>
        <fullName evidence="1">Uncharacterized protein</fullName>
    </submittedName>
</protein>
<organism evidence="1 2">
    <name type="scientific">Trapa natans</name>
    <name type="common">Water chestnut</name>
    <dbReference type="NCBI Taxonomy" id="22666"/>
    <lineage>
        <taxon>Eukaryota</taxon>
        <taxon>Viridiplantae</taxon>
        <taxon>Streptophyta</taxon>
        <taxon>Embryophyta</taxon>
        <taxon>Tracheophyta</taxon>
        <taxon>Spermatophyta</taxon>
        <taxon>Magnoliopsida</taxon>
        <taxon>eudicotyledons</taxon>
        <taxon>Gunneridae</taxon>
        <taxon>Pentapetalae</taxon>
        <taxon>rosids</taxon>
        <taxon>malvids</taxon>
        <taxon>Myrtales</taxon>
        <taxon>Lythraceae</taxon>
        <taxon>Trapa</taxon>
    </lineage>
</organism>
<evidence type="ECO:0000313" key="2">
    <source>
        <dbReference type="Proteomes" id="UP001346149"/>
    </source>
</evidence>
<sequence length="85" mass="9424">MGVRTREMHSGWSEESGDLNHQLIQAHRTTCQNRGVAFVQLVAQADAQRATVDMHMKVLRRASECGEGGFVVVRACCLRDGVLQI</sequence>
<dbReference type="EMBL" id="JAXQNO010000008">
    <property type="protein sequence ID" value="KAK4792787.1"/>
    <property type="molecule type" value="Genomic_DNA"/>
</dbReference>
<evidence type="ECO:0000313" key="1">
    <source>
        <dbReference type="EMBL" id="KAK4792787.1"/>
    </source>
</evidence>
<name>A0AAN7M6M0_TRANT</name>
<accession>A0AAN7M6M0</accession>
<proteinExistence type="predicted"/>
<comment type="caution">
    <text evidence="1">The sequence shown here is derived from an EMBL/GenBank/DDBJ whole genome shotgun (WGS) entry which is preliminary data.</text>
</comment>
<keyword evidence="2" id="KW-1185">Reference proteome</keyword>